<dbReference type="PROSITE" id="PS51456">
    <property type="entry name" value="MYOSIN_MOTOR"/>
    <property type="match status" value="1"/>
</dbReference>
<comment type="subcellular location">
    <subcellularLocation>
        <location evidence="2">Cell projection</location>
    </subcellularLocation>
    <subcellularLocation>
        <location evidence="1">Cytoplasm</location>
        <location evidence="1">Cytoskeleton</location>
    </subcellularLocation>
</comment>
<dbReference type="InterPro" id="IPR052409">
    <property type="entry name" value="Myosin-III_kinase_activity"/>
</dbReference>
<organism evidence="9 10">
    <name type="scientific">Rotaria magnacalcarata</name>
    <dbReference type="NCBI Taxonomy" id="392030"/>
    <lineage>
        <taxon>Eukaryota</taxon>
        <taxon>Metazoa</taxon>
        <taxon>Spiralia</taxon>
        <taxon>Gnathifera</taxon>
        <taxon>Rotifera</taxon>
        <taxon>Eurotatoria</taxon>
        <taxon>Bdelloidea</taxon>
        <taxon>Philodinida</taxon>
        <taxon>Philodinidae</taxon>
        <taxon>Rotaria</taxon>
    </lineage>
</organism>
<dbReference type="GO" id="GO:0003779">
    <property type="term" value="F:actin binding"/>
    <property type="evidence" value="ECO:0007669"/>
    <property type="project" value="UniProtKB-KW"/>
</dbReference>
<dbReference type="Gene3D" id="1.10.10.820">
    <property type="match status" value="1"/>
</dbReference>
<dbReference type="PANTHER" id="PTHR46256">
    <property type="entry name" value="AGAP011099-PA"/>
    <property type="match status" value="1"/>
</dbReference>
<dbReference type="GO" id="GO:0005524">
    <property type="term" value="F:ATP binding"/>
    <property type="evidence" value="ECO:0007669"/>
    <property type="project" value="InterPro"/>
</dbReference>
<comment type="caution">
    <text evidence="9">The sequence shown here is derived from an EMBL/GenBank/DDBJ whole genome shotgun (WGS) entry which is preliminary data.</text>
</comment>
<comment type="caution">
    <text evidence="7">Lacks conserved residue(s) required for the propagation of feature annotation.</text>
</comment>
<protein>
    <recommendedName>
        <fullName evidence="8">Myosin motor domain-containing protein</fullName>
    </recommendedName>
</protein>
<evidence type="ECO:0000313" key="10">
    <source>
        <dbReference type="Proteomes" id="UP000681720"/>
    </source>
</evidence>
<keyword evidence="5" id="KW-0206">Cytoskeleton</keyword>
<dbReference type="GO" id="GO:0042995">
    <property type="term" value="C:cell projection"/>
    <property type="evidence" value="ECO:0007669"/>
    <property type="project" value="UniProtKB-SubCell"/>
</dbReference>
<feature type="non-terminal residue" evidence="9">
    <location>
        <position position="102"/>
    </location>
</feature>
<evidence type="ECO:0000256" key="7">
    <source>
        <dbReference type="PROSITE-ProRule" id="PRU00782"/>
    </source>
</evidence>
<accession>A0A8S3K6I3</accession>
<comment type="similarity">
    <text evidence="7">Belongs to the TRAFAC class myosin-kinesin ATPase superfamily. Myosin family.</text>
</comment>
<reference evidence="9" key="1">
    <citation type="submission" date="2021-02" db="EMBL/GenBank/DDBJ databases">
        <authorList>
            <person name="Nowell W R."/>
        </authorList>
    </citation>
    <scope>NUCLEOTIDE SEQUENCE</scope>
</reference>
<dbReference type="PANTHER" id="PTHR46256:SF3">
    <property type="entry name" value="MYOSIN MOTOR DOMAIN-CONTAINING PROTEIN"/>
    <property type="match status" value="1"/>
</dbReference>
<dbReference type="Pfam" id="PF00063">
    <property type="entry name" value="Myosin_head"/>
    <property type="match status" value="1"/>
</dbReference>
<evidence type="ECO:0000256" key="6">
    <source>
        <dbReference type="ARBA" id="ARBA00023273"/>
    </source>
</evidence>
<dbReference type="EMBL" id="CAJOBJ010375151">
    <property type="protein sequence ID" value="CAF5225172.1"/>
    <property type="molecule type" value="Genomic_DNA"/>
</dbReference>
<proteinExistence type="inferred from homology"/>
<dbReference type="GO" id="GO:0004674">
    <property type="term" value="F:protein serine/threonine kinase activity"/>
    <property type="evidence" value="ECO:0007669"/>
    <property type="project" value="TreeGrafter"/>
</dbReference>
<dbReference type="AlphaFoldDB" id="A0A8S3K6I3"/>
<sequence length="102" mass="12014">LFAGLEKETLEYFYLDDPETYRILKDPCGGKVFPDRSDVEYCRQMFNTQKEIMQRLGFTKEDINMVFTILSAILHLTNIRFSHDDETDGVYIEDEYPLEVGM</sequence>
<name>A0A8S3K6I3_9BILA</name>
<evidence type="ECO:0000256" key="1">
    <source>
        <dbReference type="ARBA" id="ARBA00004245"/>
    </source>
</evidence>
<evidence type="ECO:0000256" key="3">
    <source>
        <dbReference type="ARBA" id="ARBA00022490"/>
    </source>
</evidence>
<dbReference type="Proteomes" id="UP000681720">
    <property type="component" value="Unassembled WGS sequence"/>
</dbReference>
<keyword evidence="7" id="KW-0505">Motor protein</keyword>
<evidence type="ECO:0000313" key="9">
    <source>
        <dbReference type="EMBL" id="CAF5225172.1"/>
    </source>
</evidence>
<dbReference type="GO" id="GO:0030832">
    <property type="term" value="P:regulation of actin filament length"/>
    <property type="evidence" value="ECO:0007669"/>
    <property type="project" value="TreeGrafter"/>
</dbReference>
<dbReference type="InterPro" id="IPR001609">
    <property type="entry name" value="Myosin_head_motor_dom-like"/>
</dbReference>
<dbReference type="GO" id="GO:0016459">
    <property type="term" value="C:myosin complex"/>
    <property type="evidence" value="ECO:0007669"/>
    <property type="project" value="UniProtKB-KW"/>
</dbReference>
<keyword evidence="7" id="KW-0009">Actin-binding</keyword>
<keyword evidence="3" id="KW-0963">Cytoplasm</keyword>
<keyword evidence="6" id="KW-0966">Cell projection</keyword>
<dbReference type="Gene3D" id="1.20.120.720">
    <property type="entry name" value="Myosin VI head, motor domain, U50 subdomain"/>
    <property type="match status" value="1"/>
</dbReference>
<evidence type="ECO:0000256" key="2">
    <source>
        <dbReference type="ARBA" id="ARBA00004316"/>
    </source>
</evidence>
<keyword evidence="4" id="KW-0677">Repeat</keyword>
<evidence type="ECO:0000256" key="5">
    <source>
        <dbReference type="ARBA" id="ARBA00023212"/>
    </source>
</evidence>
<evidence type="ECO:0000259" key="8">
    <source>
        <dbReference type="PROSITE" id="PS51456"/>
    </source>
</evidence>
<keyword evidence="7" id="KW-0518">Myosin</keyword>
<evidence type="ECO:0000256" key="4">
    <source>
        <dbReference type="ARBA" id="ARBA00022737"/>
    </source>
</evidence>
<feature type="domain" description="Myosin motor" evidence="8">
    <location>
        <begin position="1"/>
        <end position="102"/>
    </location>
</feature>
<gene>
    <name evidence="9" type="ORF">GIL414_LOCUS86476</name>
</gene>
<dbReference type="InterPro" id="IPR027417">
    <property type="entry name" value="P-loop_NTPase"/>
</dbReference>
<dbReference type="SUPFAM" id="SSF52540">
    <property type="entry name" value="P-loop containing nucleoside triphosphate hydrolases"/>
    <property type="match status" value="1"/>
</dbReference>
<dbReference type="GO" id="GO:0000146">
    <property type="term" value="F:microfilament motor activity"/>
    <property type="evidence" value="ECO:0007669"/>
    <property type="project" value="TreeGrafter"/>
</dbReference>